<protein>
    <recommendedName>
        <fullName evidence="6">Peptidyl-prolyl cis-trans isomerase</fullName>
        <ecNumber evidence="6">5.2.1.8</ecNumber>
    </recommendedName>
</protein>
<evidence type="ECO:0000256" key="4">
    <source>
        <dbReference type="ARBA" id="ARBA00023235"/>
    </source>
</evidence>
<feature type="signal peptide" evidence="7">
    <location>
        <begin position="1"/>
        <end position="17"/>
    </location>
</feature>
<dbReference type="InterPro" id="IPR046357">
    <property type="entry name" value="PPIase_dom_sf"/>
</dbReference>
<evidence type="ECO:0000256" key="3">
    <source>
        <dbReference type="ARBA" id="ARBA00023110"/>
    </source>
</evidence>
<evidence type="ECO:0000256" key="5">
    <source>
        <dbReference type="PROSITE-ProRule" id="PRU00277"/>
    </source>
</evidence>
<keyword evidence="7" id="KW-0732">Signal</keyword>
<dbReference type="Proteomes" id="UP000635885">
    <property type="component" value="Unassembled WGS sequence"/>
</dbReference>
<keyword evidence="3 5" id="KW-0697">Rotamase</keyword>
<dbReference type="Pfam" id="PF00254">
    <property type="entry name" value="FKBP_C"/>
    <property type="match status" value="1"/>
</dbReference>
<dbReference type="PROSITE" id="PS50059">
    <property type="entry name" value="FKBP_PPIASE"/>
    <property type="match status" value="1"/>
</dbReference>
<reference evidence="10" key="1">
    <citation type="journal article" date="2019" name="Int. J. Syst. Evol. Microbiol.">
        <title>The Global Catalogue of Microorganisms (GCM) 10K type strain sequencing project: providing services to taxonomists for standard genome sequencing and annotation.</title>
        <authorList>
            <consortium name="The Broad Institute Genomics Platform"/>
            <consortium name="The Broad Institute Genome Sequencing Center for Infectious Disease"/>
            <person name="Wu L."/>
            <person name="Ma J."/>
        </authorList>
    </citation>
    <scope>NUCLEOTIDE SEQUENCE [LARGE SCALE GENOMIC DNA]</scope>
    <source>
        <strain evidence="10">CGMCC 1.12479</strain>
    </source>
</reference>
<evidence type="ECO:0000313" key="10">
    <source>
        <dbReference type="Proteomes" id="UP000635885"/>
    </source>
</evidence>
<gene>
    <name evidence="9" type="ORF">GCM10010993_22580</name>
</gene>
<dbReference type="InterPro" id="IPR001179">
    <property type="entry name" value="PPIase_FKBP_dom"/>
</dbReference>
<comment type="similarity">
    <text evidence="2 6">Belongs to the FKBP-type PPIase family.</text>
</comment>
<dbReference type="Gene3D" id="3.10.50.40">
    <property type="match status" value="2"/>
</dbReference>
<comment type="catalytic activity">
    <reaction evidence="1 5 6">
        <text>[protein]-peptidylproline (omega=180) = [protein]-peptidylproline (omega=0)</text>
        <dbReference type="Rhea" id="RHEA:16237"/>
        <dbReference type="Rhea" id="RHEA-COMP:10747"/>
        <dbReference type="Rhea" id="RHEA-COMP:10748"/>
        <dbReference type="ChEBI" id="CHEBI:83833"/>
        <dbReference type="ChEBI" id="CHEBI:83834"/>
        <dbReference type="EC" id="5.2.1.8"/>
    </reaction>
</comment>
<evidence type="ECO:0000313" key="9">
    <source>
        <dbReference type="EMBL" id="GGC43539.1"/>
    </source>
</evidence>
<proteinExistence type="inferred from homology"/>
<feature type="domain" description="PPIase FKBP-type" evidence="8">
    <location>
        <begin position="207"/>
        <end position="312"/>
    </location>
</feature>
<organism evidence="9 10">
    <name type="scientific">Belliella aquatica</name>
    <dbReference type="NCBI Taxonomy" id="1323734"/>
    <lineage>
        <taxon>Bacteria</taxon>
        <taxon>Pseudomonadati</taxon>
        <taxon>Bacteroidota</taxon>
        <taxon>Cytophagia</taxon>
        <taxon>Cytophagales</taxon>
        <taxon>Cyclobacteriaceae</taxon>
        <taxon>Belliella</taxon>
    </lineage>
</organism>
<evidence type="ECO:0000256" key="7">
    <source>
        <dbReference type="SAM" id="SignalP"/>
    </source>
</evidence>
<keyword evidence="4 5" id="KW-0413">Isomerase</keyword>
<dbReference type="EMBL" id="BMFD01000007">
    <property type="protein sequence ID" value="GGC43539.1"/>
    <property type="molecule type" value="Genomic_DNA"/>
</dbReference>
<dbReference type="RefSeq" id="WP_188442924.1">
    <property type="nucleotide sequence ID" value="NZ_BMFD01000007.1"/>
</dbReference>
<comment type="caution">
    <text evidence="9">The sequence shown here is derived from an EMBL/GenBank/DDBJ whole genome shotgun (WGS) entry which is preliminary data.</text>
</comment>
<dbReference type="SUPFAM" id="SSF54534">
    <property type="entry name" value="FKBP-like"/>
    <property type="match status" value="2"/>
</dbReference>
<sequence>MKKIKNLLLSTVVFALAIGMVSCTKTKKTTTDGIEYTYIKEGKESPKNGEYVLYNLIVQTEDDSTFISTYEQMAPQYFIYDDSLETTLGIQEILIGLRKGDSIVFQAPAVKIFGEFNSPPFIGENGEVKVQIGVFDVLDEQGVQEYFTSLQEAQMKKQAELSVKQLEEDVKIIEEYVAANNLNATRTESGLFYVIEEEGTGDQIATGQVASVHYAGYLLDGTVFDTSIKEKAQEAGVFSEQRDQMDGYAPLDVEVGMGRVIPGWDEGLAMLKKGSKAKFLIPSTLAYGERGSGAVIKPNSVLVFDVEVTDVK</sequence>
<evidence type="ECO:0000259" key="8">
    <source>
        <dbReference type="PROSITE" id="PS50059"/>
    </source>
</evidence>
<dbReference type="PANTHER" id="PTHR43811:SF19">
    <property type="entry name" value="39 KDA FK506-BINDING NUCLEAR PROTEIN"/>
    <property type="match status" value="1"/>
</dbReference>
<dbReference type="EC" id="5.2.1.8" evidence="6"/>
<dbReference type="PROSITE" id="PS51257">
    <property type="entry name" value="PROKAR_LIPOPROTEIN"/>
    <property type="match status" value="1"/>
</dbReference>
<evidence type="ECO:0000256" key="2">
    <source>
        <dbReference type="ARBA" id="ARBA00006577"/>
    </source>
</evidence>
<dbReference type="PANTHER" id="PTHR43811">
    <property type="entry name" value="FKBP-TYPE PEPTIDYL-PROLYL CIS-TRANS ISOMERASE FKPA"/>
    <property type="match status" value="1"/>
</dbReference>
<feature type="chain" id="PRO_5045946218" description="Peptidyl-prolyl cis-trans isomerase" evidence="7">
    <location>
        <begin position="18"/>
        <end position="312"/>
    </location>
</feature>
<evidence type="ECO:0000256" key="1">
    <source>
        <dbReference type="ARBA" id="ARBA00000971"/>
    </source>
</evidence>
<evidence type="ECO:0000256" key="6">
    <source>
        <dbReference type="RuleBase" id="RU003915"/>
    </source>
</evidence>
<name>A0ABQ1MPL4_9BACT</name>
<keyword evidence="10" id="KW-1185">Reference proteome</keyword>
<accession>A0ABQ1MPL4</accession>